<dbReference type="Pfam" id="PF08443">
    <property type="entry name" value="RimK"/>
    <property type="match status" value="1"/>
</dbReference>
<keyword evidence="13" id="KW-1185">Reference proteome</keyword>
<dbReference type="Gene3D" id="3.30.470.20">
    <property type="entry name" value="ATP-grasp fold, B domain"/>
    <property type="match status" value="1"/>
</dbReference>
<dbReference type="OrthoDB" id="9786585at2"/>
<evidence type="ECO:0000256" key="10">
    <source>
        <dbReference type="PROSITE-ProRule" id="PRU00409"/>
    </source>
</evidence>
<comment type="cofactor">
    <cofactor evidence="1">
        <name>Mg(2+)</name>
        <dbReference type="ChEBI" id="CHEBI:18420"/>
    </cofactor>
</comment>
<dbReference type="Proteomes" id="UP000008722">
    <property type="component" value="Chromosome"/>
</dbReference>
<dbReference type="Pfam" id="PF22626">
    <property type="entry name" value="LysX_preATP_grasp"/>
    <property type="match status" value="1"/>
</dbReference>
<evidence type="ECO:0000313" key="12">
    <source>
        <dbReference type="EMBL" id="ADR37237.1"/>
    </source>
</evidence>
<keyword evidence="4" id="KW-0028">Amino-acid biosynthesis</keyword>
<dbReference type="InterPro" id="IPR054562">
    <property type="entry name" value="LysX/ArgX_preATP_grasp"/>
</dbReference>
<evidence type="ECO:0000259" key="11">
    <source>
        <dbReference type="PROSITE" id="PS50975"/>
    </source>
</evidence>
<keyword evidence="6 10" id="KW-0547">Nucleotide-binding</keyword>
<reference evidence="13" key="1">
    <citation type="submission" date="2010-11" db="EMBL/GenBank/DDBJ databases">
        <title>The complete sequence of chromosome of Oceanithermus profundus DSM 14977.</title>
        <authorList>
            <consortium name="US DOE Joint Genome Institute (JGI-PGF)"/>
            <person name="Lucas S."/>
            <person name="Copeland A."/>
            <person name="Lapidus A."/>
            <person name="Bruce D."/>
            <person name="Goodwin L."/>
            <person name="Pitluck S."/>
            <person name="Kyrpides N."/>
            <person name="Mavromatis K."/>
            <person name="Pagani I."/>
            <person name="Ivanova N."/>
            <person name="Zhang X."/>
            <person name="Brettin T."/>
            <person name="Detter J.C."/>
            <person name="Tapia R."/>
            <person name="Han C."/>
            <person name="Land M."/>
            <person name="Hauser L."/>
            <person name="Markowitz V."/>
            <person name="Cheng J.-F."/>
            <person name="Hugenholtz P."/>
            <person name="Woyke T."/>
            <person name="Wu D."/>
            <person name="Tindall B."/>
            <person name="Faehnrich R."/>
            <person name="Brambilla E."/>
            <person name="Klenk H.-P."/>
            <person name="Eisen J.A."/>
        </authorList>
    </citation>
    <scope>NUCLEOTIDE SEQUENCE [LARGE SCALE GENOMIC DNA]</scope>
    <source>
        <strain evidence="13">DSM 14977 / NBRC 100410 / VKM B-2274 / 506</strain>
    </source>
</reference>
<dbReference type="GO" id="GO:0016746">
    <property type="term" value="F:acyltransferase activity"/>
    <property type="evidence" value="ECO:0007669"/>
    <property type="project" value="UniProtKB-KW"/>
</dbReference>
<keyword evidence="5" id="KW-0479">Metal-binding</keyword>
<dbReference type="eggNOG" id="COG0189">
    <property type="taxonomic scope" value="Bacteria"/>
</dbReference>
<evidence type="ECO:0000256" key="7">
    <source>
        <dbReference type="ARBA" id="ARBA00022840"/>
    </source>
</evidence>
<organism evidence="12 13">
    <name type="scientific">Oceanithermus profundus (strain DSM 14977 / NBRC 100410 / VKM B-2274 / 506)</name>
    <dbReference type="NCBI Taxonomy" id="670487"/>
    <lineage>
        <taxon>Bacteria</taxon>
        <taxon>Thermotogati</taxon>
        <taxon>Deinococcota</taxon>
        <taxon>Deinococci</taxon>
        <taxon>Thermales</taxon>
        <taxon>Thermaceae</taxon>
        <taxon>Oceanithermus</taxon>
    </lineage>
</organism>
<name>E4U9S3_OCEP5</name>
<dbReference type="InterPro" id="IPR016185">
    <property type="entry name" value="PreATP-grasp_dom_sf"/>
</dbReference>
<dbReference type="InterPro" id="IPR004666">
    <property type="entry name" value="Rp_bS6_RimK/Lys_biosynth_LsyX"/>
</dbReference>
<dbReference type="FunFam" id="3.30.1490.20:FF:000025">
    <property type="entry name" value="Alpha-aminoadipate--LysW ligase LysX protein"/>
    <property type="match status" value="1"/>
</dbReference>
<dbReference type="InterPro" id="IPR013815">
    <property type="entry name" value="ATP_grasp_subdomain_1"/>
</dbReference>
<reference evidence="12 13" key="2">
    <citation type="journal article" date="2011" name="Stand. Genomic Sci.">
        <title>Complete genome sequence of Oceanithermus profundus type strain (506).</title>
        <authorList>
            <person name="Pati A."/>
            <person name="Zhang X."/>
            <person name="Lapidus A."/>
            <person name="Nolan M."/>
            <person name="Lucas S."/>
            <person name="Del Rio T.G."/>
            <person name="Tice H."/>
            <person name="Cheng J.F."/>
            <person name="Tapia R."/>
            <person name="Han C."/>
            <person name="Goodwin L."/>
            <person name="Pitluck S."/>
            <person name="Liolios K."/>
            <person name="Pagani I."/>
            <person name="Ivanova N."/>
            <person name="Mavromatis K."/>
            <person name="Chen A."/>
            <person name="Palaniappan K."/>
            <person name="Hauser L."/>
            <person name="Jeffries C.D."/>
            <person name="Brambilla E.M."/>
            <person name="Rohl A."/>
            <person name="Mwirichia R."/>
            <person name="Rohde M."/>
            <person name="Tindall B.J."/>
            <person name="Sikorski J."/>
            <person name="Wirth R."/>
            <person name="Goker M."/>
            <person name="Woyke T."/>
            <person name="Detter J.C."/>
            <person name="Bristow J."/>
            <person name="Eisen J.A."/>
            <person name="Markowitz V."/>
            <person name="Hugenholtz P."/>
            <person name="Kyrpides N.C."/>
            <person name="Klenk H.P."/>
            <person name="Land M."/>
        </authorList>
    </citation>
    <scope>NUCLEOTIDE SEQUENCE [LARGE SCALE GENOMIC DNA]</scope>
    <source>
        <strain evidence="13">DSM 14977 / NBRC 100410 / VKM B-2274 / 506</strain>
    </source>
</reference>
<dbReference type="AlphaFoldDB" id="E4U9S3"/>
<dbReference type="PANTHER" id="PTHR21621:SF0">
    <property type="entry name" value="BETA-CITRYLGLUTAMATE SYNTHASE B-RELATED"/>
    <property type="match status" value="1"/>
</dbReference>
<dbReference type="Gene3D" id="3.30.1490.20">
    <property type="entry name" value="ATP-grasp fold, A domain"/>
    <property type="match status" value="1"/>
</dbReference>
<keyword evidence="8" id="KW-0460">Magnesium</keyword>
<gene>
    <name evidence="12" type="ordered locus">Ocepr_1784</name>
</gene>
<evidence type="ECO:0000256" key="4">
    <source>
        <dbReference type="ARBA" id="ARBA00022605"/>
    </source>
</evidence>
<comment type="similarity">
    <text evidence="2">Belongs to the RimK family. LysX subfamily.</text>
</comment>
<evidence type="ECO:0000256" key="5">
    <source>
        <dbReference type="ARBA" id="ARBA00022723"/>
    </source>
</evidence>
<dbReference type="PROSITE" id="PS50975">
    <property type="entry name" value="ATP_GRASP"/>
    <property type="match status" value="1"/>
</dbReference>
<dbReference type="InterPro" id="IPR011870">
    <property type="entry name" value="LysX_arch"/>
</dbReference>
<dbReference type="GO" id="GO:0005737">
    <property type="term" value="C:cytoplasm"/>
    <property type="evidence" value="ECO:0007669"/>
    <property type="project" value="TreeGrafter"/>
</dbReference>
<dbReference type="NCBIfam" id="TIGR02144">
    <property type="entry name" value="LysX_arch"/>
    <property type="match status" value="1"/>
</dbReference>
<evidence type="ECO:0000256" key="1">
    <source>
        <dbReference type="ARBA" id="ARBA00001946"/>
    </source>
</evidence>
<dbReference type="RefSeq" id="WP_013458407.1">
    <property type="nucleotide sequence ID" value="NC_014761.1"/>
</dbReference>
<keyword evidence="3" id="KW-0436">Ligase</keyword>
<evidence type="ECO:0000256" key="6">
    <source>
        <dbReference type="ARBA" id="ARBA00022741"/>
    </source>
</evidence>
<dbReference type="KEGG" id="opr:Ocepr_1784"/>
<keyword evidence="12" id="KW-0012">Acyltransferase</keyword>
<dbReference type="SUPFAM" id="SSF56059">
    <property type="entry name" value="Glutathione synthetase ATP-binding domain-like"/>
    <property type="match status" value="1"/>
</dbReference>
<dbReference type="EMBL" id="CP002361">
    <property type="protein sequence ID" value="ADR37237.1"/>
    <property type="molecule type" value="Genomic_DNA"/>
</dbReference>
<dbReference type="EC" id="2.3.1.-" evidence="12"/>
<dbReference type="NCBIfam" id="TIGR00768">
    <property type="entry name" value="rimK_fam"/>
    <property type="match status" value="1"/>
</dbReference>
<dbReference type="GO" id="GO:0018169">
    <property type="term" value="F:ribosomal S6-glutamic acid ligase activity"/>
    <property type="evidence" value="ECO:0007669"/>
    <property type="project" value="TreeGrafter"/>
</dbReference>
<accession>E4U9S3</accession>
<evidence type="ECO:0000256" key="9">
    <source>
        <dbReference type="ARBA" id="ARBA00029440"/>
    </source>
</evidence>
<dbReference type="InterPro" id="IPR013651">
    <property type="entry name" value="ATP-grasp_RimK-type"/>
</dbReference>
<keyword evidence="12" id="KW-0808">Transferase</keyword>
<evidence type="ECO:0000256" key="2">
    <source>
        <dbReference type="ARBA" id="ARBA00006239"/>
    </source>
</evidence>
<dbReference type="Gene3D" id="3.40.50.20">
    <property type="match status" value="1"/>
</dbReference>
<proteinExistence type="inferred from homology"/>
<dbReference type="PANTHER" id="PTHR21621">
    <property type="entry name" value="RIBOSOMAL PROTEIN S6 MODIFICATION PROTEIN"/>
    <property type="match status" value="1"/>
</dbReference>
<dbReference type="GO" id="GO:0005524">
    <property type="term" value="F:ATP binding"/>
    <property type="evidence" value="ECO:0007669"/>
    <property type="project" value="UniProtKB-UniRule"/>
</dbReference>
<dbReference type="GO" id="GO:0009432">
    <property type="term" value="P:SOS response"/>
    <property type="evidence" value="ECO:0007669"/>
    <property type="project" value="TreeGrafter"/>
</dbReference>
<sequence>MLAILYDRIRGDEKLLFEAADRLGLAWKKVYLPRLVMDLENRPGELEGVRSALERAVSQSRGLAASRYLTALGLPTVNRPEVIETAGDKWATSAALARAGVPQPRTALALDAETALEIAEGWGYPLVVKPVVGSWGRMVARVNDRDALEALLEHKQFMGYQHQLYYLQEFVEKPGRDVRVFVVGDEPVAAIYRSSAHWITNTARGAVAENCPVTDELAEISLAAAAAVGGGVLAVDVFESERGLLVNEVNHTMEFKNSVSVTGVDIPGKILSYAAALGQAAAEAERPR</sequence>
<evidence type="ECO:0000313" key="13">
    <source>
        <dbReference type="Proteomes" id="UP000008722"/>
    </source>
</evidence>
<protein>
    <submittedName>
        <fullName evidence="12">L-2-aminoadipate N-acetyltransferase</fullName>
        <ecNumber evidence="12">2.3.1.-</ecNumber>
    </submittedName>
</protein>
<dbReference type="SUPFAM" id="SSF52440">
    <property type="entry name" value="PreATP-grasp domain"/>
    <property type="match status" value="1"/>
</dbReference>
<dbReference type="FunFam" id="3.30.470.20:FF:000058">
    <property type="entry name" value="Alpha-aminoadipate--LysW ligase LysX protein"/>
    <property type="match status" value="1"/>
</dbReference>
<comment type="pathway">
    <text evidence="9">Amino-acid biosynthesis.</text>
</comment>
<evidence type="ECO:0000256" key="8">
    <source>
        <dbReference type="ARBA" id="ARBA00022842"/>
    </source>
</evidence>
<dbReference type="InterPro" id="IPR011761">
    <property type="entry name" value="ATP-grasp"/>
</dbReference>
<keyword evidence="7 10" id="KW-0067">ATP-binding</keyword>
<dbReference type="STRING" id="670487.Ocepr_1784"/>
<dbReference type="HOGENOM" id="CLU_054353_2_1_0"/>
<evidence type="ECO:0000256" key="3">
    <source>
        <dbReference type="ARBA" id="ARBA00022598"/>
    </source>
</evidence>
<feature type="domain" description="ATP-grasp" evidence="11">
    <location>
        <begin position="93"/>
        <end position="275"/>
    </location>
</feature>
<dbReference type="GO" id="GO:0046872">
    <property type="term" value="F:metal ion binding"/>
    <property type="evidence" value="ECO:0007669"/>
    <property type="project" value="UniProtKB-KW"/>
</dbReference>
<dbReference type="GO" id="GO:0009085">
    <property type="term" value="P:lysine biosynthetic process"/>
    <property type="evidence" value="ECO:0007669"/>
    <property type="project" value="InterPro"/>
</dbReference>